<dbReference type="SUPFAM" id="SSF53448">
    <property type="entry name" value="Nucleotide-diphospho-sugar transferases"/>
    <property type="match status" value="1"/>
</dbReference>
<feature type="transmembrane region" description="Helical" evidence="1">
    <location>
        <begin position="343"/>
        <end position="362"/>
    </location>
</feature>
<name>A0A8I1KII9_9HYPH</name>
<feature type="transmembrane region" description="Helical" evidence="1">
    <location>
        <begin position="185"/>
        <end position="203"/>
    </location>
</feature>
<feature type="transmembrane region" description="Helical" evidence="1">
    <location>
        <begin position="317"/>
        <end position="337"/>
    </location>
</feature>
<dbReference type="NCBIfam" id="TIGR03469">
    <property type="entry name" value="HpnB"/>
    <property type="match status" value="1"/>
</dbReference>
<dbReference type="PANTHER" id="PTHR43646">
    <property type="entry name" value="GLYCOSYLTRANSFERASE"/>
    <property type="match status" value="1"/>
</dbReference>
<dbReference type="RefSeq" id="WP_037232804.1">
    <property type="nucleotide sequence ID" value="NZ_JAEMUK010000081.1"/>
</dbReference>
<dbReference type="Proteomes" id="UP000623250">
    <property type="component" value="Unassembled WGS sequence"/>
</dbReference>
<keyword evidence="1" id="KW-0812">Transmembrane</keyword>
<dbReference type="InterPro" id="IPR029044">
    <property type="entry name" value="Nucleotide-diphossugar_trans"/>
</dbReference>
<sequence>MTVELTLGSVALAAWVFLLAARGGFWRAKVQEEKERAFAPATWPSVTAVIPARNEADVIDRCISSLLAQDYPARLDVVLVDDQSDDGTSKVARKAAEALGASDRLTIISGQPLPRGWTGKLWAVNQGVAEASSRPLPSSYLLLTDADIAYDQGVVRRLVARSEGRGLVLNSLMVKLRCESFAERMLIPAFVFFFQMLYPFAWVNRRDHPMAAAAGGCMLARRDVLEAAGGIRAIRSALIDDCALGRAMKRKGPIWLGLTNSVHSLRPYAHFEDIRKMVARSAYDQLNYSPLLLAGTVIGMTLTYLIPLWLAVFGTGLAQAVGAISFVLMVAAFWPIVRFYRLSPLWSAALPAIAVLYMTFTVDSALQQWRGKGGLWKGRVQAQRAEAS</sequence>
<evidence type="ECO:0000256" key="1">
    <source>
        <dbReference type="SAM" id="Phobius"/>
    </source>
</evidence>
<dbReference type="PANTHER" id="PTHR43646:SF3">
    <property type="entry name" value="SLR1566 PROTEIN"/>
    <property type="match status" value="1"/>
</dbReference>
<dbReference type="EMBL" id="JAEMUK010000081">
    <property type="protein sequence ID" value="MBJ7544765.1"/>
    <property type="molecule type" value="Genomic_DNA"/>
</dbReference>
<dbReference type="Pfam" id="PF00535">
    <property type="entry name" value="Glycos_transf_2"/>
    <property type="match status" value="1"/>
</dbReference>
<keyword evidence="1" id="KW-1133">Transmembrane helix</keyword>
<protein>
    <submittedName>
        <fullName evidence="3">Glycosyltransferase</fullName>
    </submittedName>
</protein>
<comment type="caution">
    <text evidence="3">The sequence shown here is derived from an EMBL/GenBank/DDBJ whole genome shotgun (WGS) entry which is preliminary data.</text>
</comment>
<evidence type="ECO:0000313" key="4">
    <source>
        <dbReference type="Proteomes" id="UP000623250"/>
    </source>
</evidence>
<feature type="transmembrane region" description="Helical" evidence="1">
    <location>
        <begin position="291"/>
        <end position="310"/>
    </location>
</feature>
<dbReference type="AlphaFoldDB" id="A0A8I1KII9"/>
<keyword evidence="1" id="KW-0472">Membrane</keyword>
<evidence type="ECO:0000259" key="2">
    <source>
        <dbReference type="Pfam" id="PF00535"/>
    </source>
</evidence>
<dbReference type="GO" id="GO:0016740">
    <property type="term" value="F:transferase activity"/>
    <property type="evidence" value="ECO:0007669"/>
    <property type="project" value="UniProtKB-KW"/>
</dbReference>
<evidence type="ECO:0000313" key="3">
    <source>
        <dbReference type="EMBL" id="MBJ7544765.1"/>
    </source>
</evidence>
<feature type="transmembrane region" description="Helical" evidence="1">
    <location>
        <begin position="6"/>
        <end position="26"/>
    </location>
</feature>
<organism evidence="3 4">
    <name type="scientific">Rhodomicrobium udaipurense</name>
    <dbReference type="NCBI Taxonomy" id="1202716"/>
    <lineage>
        <taxon>Bacteria</taxon>
        <taxon>Pseudomonadati</taxon>
        <taxon>Pseudomonadota</taxon>
        <taxon>Alphaproteobacteria</taxon>
        <taxon>Hyphomicrobiales</taxon>
        <taxon>Hyphomicrobiaceae</taxon>
        <taxon>Rhodomicrobium</taxon>
    </lineage>
</organism>
<dbReference type="Gene3D" id="3.90.550.10">
    <property type="entry name" value="Spore Coat Polysaccharide Biosynthesis Protein SpsA, Chain A"/>
    <property type="match status" value="1"/>
</dbReference>
<keyword evidence="3" id="KW-0808">Transferase</keyword>
<keyword evidence="4" id="KW-1185">Reference proteome</keyword>
<feature type="domain" description="Glycosyltransferase 2-like" evidence="2">
    <location>
        <begin position="48"/>
        <end position="226"/>
    </location>
</feature>
<dbReference type="InterPro" id="IPR017832">
    <property type="entry name" value="Glyco_trans_2_hopen-assoc_HpnB"/>
</dbReference>
<reference evidence="3 4" key="1">
    <citation type="submission" date="2020-12" db="EMBL/GenBank/DDBJ databases">
        <title>Revised draft genomes of Rhodomicrobium vannielii ATCC 17100 and Rhodomicrobium udaipurense JA643.</title>
        <authorList>
            <person name="Conners E.M."/>
            <person name="Davenport E.J."/>
            <person name="Bose A."/>
        </authorList>
    </citation>
    <scope>NUCLEOTIDE SEQUENCE [LARGE SCALE GENOMIC DNA]</scope>
    <source>
        <strain evidence="3 4">JA643</strain>
    </source>
</reference>
<gene>
    <name evidence="3" type="ORF">JDN41_14515</name>
</gene>
<accession>A0A8I1KII9</accession>
<proteinExistence type="predicted"/>
<dbReference type="InterPro" id="IPR001173">
    <property type="entry name" value="Glyco_trans_2-like"/>
</dbReference>